<comment type="caution">
    <text evidence="2">The sequence shown here is derived from an EMBL/GenBank/DDBJ whole genome shotgun (WGS) entry which is preliminary data.</text>
</comment>
<dbReference type="InterPro" id="IPR017737">
    <property type="entry name" value="TssE1-like"/>
</dbReference>
<evidence type="ECO:0000313" key="3">
    <source>
        <dbReference type="Proteomes" id="UP000561045"/>
    </source>
</evidence>
<evidence type="ECO:0000313" key="2">
    <source>
        <dbReference type="EMBL" id="MBB4012776.1"/>
    </source>
</evidence>
<dbReference type="Proteomes" id="UP000561045">
    <property type="component" value="Unassembled WGS sequence"/>
</dbReference>
<protein>
    <submittedName>
        <fullName evidence="2">Type VI secretion system protein ImpF</fullName>
    </submittedName>
</protein>
<dbReference type="PANTHER" id="PTHR38595:SF1">
    <property type="entry name" value="TYPE VI SECRETION SYSTEM COMPONENT TSSE1"/>
    <property type="match status" value="1"/>
</dbReference>
<dbReference type="EMBL" id="JACIET010000001">
    <property type="protein sequence ID" value="MBB4012776.1"/>
    <property type="molecule type" value="Genomic_DNA"/>
</dbReference>
<dbReference type="InterPro" id="IPR007048">
    <property type="entry name" value="IraD/Gp25-like"/>
</dbReference>
<reference evidence="2 3" key="1">
    <citation type="submission" date="2020-08" db="EMBL/GenBank/DDBJ databases">
        <title>Genomic Encyclopedia of Type Strains, Phase IV (KMG-IV): sequencing the most valuable type-strain genomes for metagenomic binning, comparative biology and taxonomic classification.</title>
        <authorList>
            <person name="Goeker M."/>
        </authorList>
    </citation>
    <scope>NUCLEOTIDE SEQUENCE [LARGE SCALE GENOMIC DNA]</scope>
    <source>
        <strain evidence="2 3">DSM 106739</strain>
    </source>
</reference>
<dbReference type="NCBIfam" id="TIGR03357">
    <property type="entry name" value="VI_zyme"/>
    <property type="match status" value="1"/>
</dbReference>
<dbReference type="PANTHER" id="PTHR38595">
    <property type="entry name" value="CYTOPLASMIC PROTEIN-RELATED"/>
    <property type="match status" value="1"/>
</dbReference>
<dbReference type="InterPro" id="IPR053176">
    <property type="entry name" value="T6SS_TssE1-like"/>
</dbReference>
<dbReference type="AlphaFoldDB" id="A0A840BPK3"/>
<keyword evidence="3" id="KW-1185">Reference proteome</keyword>
<organism evidence="2 3">
    <name type="scientific">Niveibacterium umoris</name>
    <dbReference type="NCBI Taxonomy" id="1193620"/>
    <lineage>
        <taxon>Bacteria</taxon>
        <taxon>Pseudomonadati</taxon>
        <taxon>Pseudomonadota</taxon>
        <taxon>Betaproteobacteria</taxon>
        <taxon>Rhodocyclales</taxon>
        <taxon>Rhodocyclaceae</taxon>
        <taxon>Niveibacterium</taxon>
    </lineage>
</organism>
<accession>A0A840BPK3</accession>
<proteinExistence type="predicted"/>
<name>A0A840BPK3_9RHOO</name>
<dbReference type="Pfam" id="PF04965">
    <property type="entry name" value="GPW_gp25"/>
    <property type="match status" value="1"/>
</dbReference>
<dbReference type="SUPFAM" id="SSF160719">
    <property type="entry name" value="gpW/gp25-like"/>
    <property type="match status" value="1"/>
</dbReference>
<gene>
    <name evidence="2" type="ORF">GGR36_002084</name>
</gene>
<evidence type="ECO:0000259" key="1">
    <source>
        <dbReference type="Pfam" id="PF04965"/>
    </source>
</evidence>
<dbReference type="RefSeq" id="WP_183634554.1">
    <property type="nucleotide sequence ID" value="NZ_BAABLE010000011.1"/>
</dbReference>
<feature type="domain" description="IraD/Gp25-like" evidence="1">
    <location>
        <begin position="33"/>
        <end position="131"/>
    </location>
</feature>
<sequence>MKGFSPTLFERMFDEAPHRADDPAPLRRWSIEELKDSVARDLESLLNSRCGVRESLLSAYPEAAKSIASFGMTDFVGLSLANPADRARICATLERTILQHEPRLKRVLVGLRGDERSVGRLNFTIQAVLHVPPTAEPVGFDAVLQPCTQQYSVASSRRTLQAVA</sequence>